<feature type="region of interest" description="Disordered" evidence="1">
    <location>
        <begin position="1"/>
        <end position="47"/>
    </location>
</feature>
<feature type="region of interest" description="Disordered" evidence="1">
    <location>
        <begin position="61"/>
        <end position="84"/>
    </location>
</feature>
<dbReference type="Ensembl" id="ENSCAFT00040029963.1">
    <property type="protein sequence ID" value="ENSCAFP00040026031.1"/>
    <property type="gene ID" value="ENSCAFG00040016262.1"/>
</dbReference>
<accession>A0A8C0SW97</accession>
<evidence type="ECO:0000256" key="1">
    <source>
        <dbReference type="SAM" id="MobiDB-lite"/>
    </source>
</evidence>
<dbReference type="AlphaFoldDB" id="A0A8C0SW97"/>
<reference evidence="2" key="1">
    <citation type="submission" date="2018-10" db="EMBL/GenBank/DDBJ databases">
        <title>De novo assembly of a Great Dane genome.</title>
        <authorList>
            <person name="Kidd J.M."/>
            <person name="Pendleton A.L."/>
            <person name="Shen F."/>
            <person name="Emery S."/>
        </authorList>
    </citation>
    <scope>NUCLEOTIDE SEQUENCE [LARGE SCALE GENOMIC DNA]</scope>
    <source>
        <strain evidence="2">Great Dane</strain>
    </source>
</reference>
<feature type="compositionally biased region" description="Pro residues" evidence="1">
    <location>
        <begin position="28"/>
        <end position="37"/>
    </location>
</feature>
<proteinExistence type="predicted"/>
<evidence type="ECO:0000313" key="3">
    <source>
        <dbReference type="Proteomes" id="UP000694542"/>
    </source>
</evidence>
<name>A0A8C0SW97_CANLF</name>
<reference evidence="2" key="2">
    <citation type="submission" date="2025-08" db="UniProtKB">
        <authorList>
            <consortium name="Ensembl"/>
        </authorList>
    </citation>
    <scope>IDENTIFICATION</scope>
</reference>
<evidence type="ECO:0000313" key="2">
    <source>
        <dbReference type="Ensembl" id="ENSCAFP00040026031.1"/>
    </source>
</evidence>
<organism evidence="2 3">
    <name type="scientific">Canis lupus familiaris</name>
    <name type="common">Dog</name>
    <name type="synonym">Canis familiaris</name>
    <dbReference type="NCBI Taxonomy" id="9615"/>
    <lineage>
        <taxon>Eukaryota</taxon>
        <taxon>Metazoa</taxon>
        <taxon>Chordata</taxon>
        <taxon>Craniata</taxon>
        <taxon>Vertebrata</taxon>
        <taxon>Euteleostomi</taxon>
        <taxon>Mammalia</taxon>
        <taxon>Eutheria</taxon>
        <taxon>Laurasiatheria</taxon>
        <taxon>Carnivora</taxon>
        <taxon>Caniformia</taxon>
        <taxon>Canidae</taxon>
        <taxon>Canis</taxon>
    </lineage>
</organism>
<protein>
    <submittedName>
        <fullName evidence="2">Uncharacterized protein</fullName>
    </submittedName>
</protein>
<sequence length="245" mass="27293">MNPTPLEETAEQPEQQQMKTSFLFIQPQHPPPTPAPARQPQGAWRRDTFSQVPALASWQARRTQGLVAPPSRLLQKGGPGTEEPAAFRCATLKEEREDKPQDLDVRRGGVCRAPHHRLSLAPASKKFGLLPLSCRLRSPAPIMSEESSNPSMGWEHRPQDLWSMDPRCWDPLRYSVPQASLAHTTDKGKSAVLRRGVATCQVLPKSCEEGPCSTVQARRARLYMYCPPIQIAGAPRPRLPLCLSR</sequence>
<dbReference type="Proteomes" id="UP000694542">
    <property type="component" value="Chromosome 16"/>
</dbReference>